<proteinExistence type="predicted"/>
<name>A0A397GG44_9GLOM</name>
<keyword evidence="1" id="KW-0732">Signal</keyword>
<sequence length="78" mass="9027">MNSKLIVFLCALFTIALFAKVEASSRFKRDAEAIIIWERDAEANPYYYYIHGSEEFSHTHELISHERGKETLKGAYAK</sequence>
<comment type="caution">
    <text evidence="2">The sequence shown here is derived from an EMBL/GenBank/DDBJ whole genome shotgun (WGS) entry which is preliminary data.</text>
</comment>
<keyword evidence="3" id="KW-1185">Reference proteome</keyword>
<feature type="signal peptide" evidence="1">
    <location>
        <begin position="1"/>
        <end position="23"/>
    </location>
</feature>
<dbReference type="AlphaFoldDB" id="A0A397GG44"/>
<gene>
    <name evidence="2" type="ORF">Glove_521g14</name>
</gene>
<protein>
    <submittedName>
        <fullName evidence="2">Uncharacterized protein</fullName>
    </submittedName>
</protein>
<dbReference type="EMBL" id="PQFF01000450">
    <property type="protein sequence ID" value="RHZ49427.1"/>
    <property type="molecule type" value="Genomic_DNA"/>
</dbReference>
<evidence type="ECO:0000313" key="3">
    <source>
        <dbReference type="Proteomes" id="UP000266861"/>
    </source>
</evidence>
<organism evidence="2 3">
    <name type="scientific">Diversispora epigaea</name>
    <dbReference type="NCBI Taxonomy" id="1348612"/>
    <lineage>
        <taxon>Eukaryota</taxon>
        <taxon>Fungi</taxon>
        <taxon>Fungi incertae sedis</taxon>
        <taxon>Mucoromycota</taxon>
        <taxon>Glomeromycotina</taxon>
        <taxon>Glomeromycetes</taxon>
        <taxon>Diversisporales</taxon>
        <taxon>Diversisporaceae</taxon>
        <taxon>Diversispora</taxon>
    </lineage>
</organism>
<evidence type="ECO:0000313" key="2">
    <source>
        <dbReference type="EMBL" id="RHZ49427.1"/>
    </source>
</evidence>
<dbReference type="OrthoDB" id="10520123at2759"/>
<evidence type="ECO:0000256" key="1">
    <source>
        <dbReference type="SAM" id="SignalP"/>
    </source>
</evidence>
<accession>A0A397GG44</accession>
<dbReference type="Proteomes" id="UP000266861">
    <property type="component" value="Unassembled WGS sequence"/>
</dbReference>
<reference evidence="2 3" key="1">
    <citation type="submission" date="2018-08" db="EMBL/GenBank/DDBJ databases">
        <title>Genome and evolution of the arbuscular mycorrhizal fungus Diversispora epigaea (formerly Glomus versiforme) and its bacterial endosymbionts.</title>
        <authorList>
            <person name="Sun X."/>
            <person name="Fei Z."/>
            <person name="Harrison M."/>
        </authorList>
    </citation>
    <scope>NUCLEOTIDE SEQUENCE [LARGE SCALE GENOMIC DNA]</scope>
    <source>
        <strain evidence="2 3">IT104</strain>
    </source>
</reference>
<feature type="chain" id="PRO_5017233408" evidence="1">
    <location>
        <begin position="24"/>
        <end position="78"/>
    </location>
</feature>